<dbReference type="Pfam" id="PF25502">
    <property type="entry name" value="DUF7915"/>
    <property type="match status" value="1"/>
</dbReference>
<evidence type="ECO:0000313" key="4">
    <source>
        <dbReference type="EMBL" id="PIA65611.1"/>
    </source>
</evidence>
<organism evidence="4 5">
    <name type="scientific">Aquilegia coerulea</name>
    <name type="common">Rocky mountain columbine</name>
    <dbReference type="NCBI Taxonomy" id="218851"/>
    <lineage>
        <taxon>Eukaryota</taxon>
        <taxon>Viridiplantae</taxon>
        <taxon>Streptophyta</taxon>
        <taxon>Embryophyta</taxon>
        <taxon>Tracheophyta</taxon>
        <taxon>Spermatophyta</taxon>
        <taxon>Magnoliopsida</taxon>
        <taxon>Ranunculales</taxon>
        <taxon>Ranunculaceae</taxon>
        <taxon>Thalictroideae</taxon>
        <taxon>Aquilegia</taxon>
    </lineage>
</organism>
<reference evidence="4 5" key="1">
    <citation type="submission" date="2017-09" db="EMBL/GenBank/DDBJ databases">
        <title>WGS assembly of Aquilegia coerulea Goldsmith.</title>
        <authorList>
            <person name="Hodges S."/>
            <person name="Kramer E."/>
            <person name="Nordborg M."/>
            <person name="Tomkins J."/>
            <person name="Borevitz J."/>
            <person name="Derieg N."/>
            <person name="Yan J."/>
            <person name="Mihaltcheva S."/>
            <person name="Hayes R.D."/>
            <person name="Rokhsar D."/>
        </authorList>
    </citation>
    <scope>NUCLEOTIDE SEQUENCE [LARGE SCALE GENOMIC DNA]</scope>
    <source>
        <strain evidence="5">cv. Goldsmith</strain>
    </source>
</reference>
<dbReference type="AlphaFoldDB" id="A0A2G5FC59"/>
<keyword evidence="5" id="KW-1185">Reference proteome</keyword>
<feature type="domain" description="DUF7915" evidence="3">
    <location>
        <begin position="111"/>
        <end position="203"/>
    </location>
</feature>
<dbReference type="InterPro" id="IPR057235">
    <property type="entry name" value="DUF7913"/>
</dbReference>
<feature type="region of interest" description="Disordered" evidence="1">
    <location>
        <begin position="236"/>
        <end position="301"/>
    </location>
</feature>
<name>A0A2G5FC59_AQUCA</name>
<dbReference type="EMBL" id="KZ305018">
    <property type="protein sequence ID" value="PIA65611.1"/>
    <property type="molecule type" value="Genomic_DNA"/>
</dbReference>
<dbReference type="PANTHER" id="PTHR33913">
    <property type="entry name" value="ALEURONE LAYER MORPHOGENESIS PROTEIN"/>
    <property type="match status" value="1"/>
</dbReference>
<evidence type="ECO:0008006" key="6">
    <source>
        <dbReference type="Google" id="ProtNLM"/>
    </source>
</evidence>
<evidence type="ECO:0000256" key="1">
    <source>
        <dbReference type="SAM" id="MobiDB-lite"/>
    </source>
</evidence>
<evidence type="ECO:0000259" key="2">
    <source>
        <dbReference type="Pfam" id="PF25500"/>
    </source>
</evidence>
<accession>A0A2G5FC59</accession>
<feature type="compositionally biased region" description="Basic and acidic residues" evidence="1">
    <location>
        <begin position="340"/>
        <end position="360"/>
    </location>
</feature>
<proteinExistence type="predicted"/>
<dbReference type="Proteomes" id="UP000230069">
    <property type="component" value="Unassembled WGS sequence"/>
</dbReference>
<feature type="compositionally biased region" description="Polar residues" evidence="1">
    <location>
        <begin position="376"/>
        <end position="385"/>
    </location>
</feature>
<evidence type="ECO:0000313" key="5">
    <source>
        <dbReference type="Proteomes" id="UP000230069"/>
    </source>
</evidence>
<feature type="domain" description="DUF7913" evidence="2">
    <location>
        <begin position="1"/>
        <end position="75"/>
    </location>
</feature>
<dbReference type="PANTHER" id="PTHR33913:SF1">
    <property type="entry name" value="DRBM DOMAIN-CONTAINING PROTEIN"/>
    <property type="match status" value="1"/>
</dbReference>
<dbReference type="OrthoDB" id="1909634at2759"/>
<dbReference type="Pfam" id="PF25500">
    <property type="entry name" value="DUF7913"/>
    <property type="match status" value="1"/>
</dbReference>
<feature type="compositionally biased region" description="Basic and acidic residues" evidence="1">
    <location>
        <begin position="259"/>
        <end position="269"/>
    </location>
</feature>
<dbReference type="InterPro" id="IPR057237">
    <property type="entry name" value="DUF7915"/>
</dbReference>
<dbReference type="SUPFAM" id="SSF54768">
    <property type="entry name" value="dsRNA-binding domain-like"/>
    <property type="match status" value="1"/>
</dbReference>
<feature type="region of interest" description="Disordered" evidence="1">
    <location>
        <begin position="340"/>
        <end position="385"/>
    </location>
</feature>
<protein>
    <recommendedName>
        <fullName evidence="6">DRBM domain-containing protein</fullName>
    </recommendedName>
</protein>
<gene>
    <name evidence="4" type="ORF">AQUCO_00100841v1</name>
</gene>
<sequence length="645" mass="71318">MHAVVLLYNYYHRKQFPELEFLDYKSFCKVSVNAKPSLIAFFQDIENFNDDGLNENLSITEKALMNACKISLELDITKAAPSMERWPTSKVAVFLMDSRQEKCSLYFGDMTEGVWSLIEKPDAERAKKRPGRILISDESRLRQLAVSAVKEKTDINQTDLVILGSHVAYSLSEEKTTARLFIMKCKSVNKDLFEVPIKDVIDRKVSGNGSVHQEGENISNNTKISSPISAKRMTILPTGKSEGSSGTCPNSDLLVPKTSSEKVDQKENDNYDLSRNQNIGEIKSSKRGRTPSIIDDTESDIRSTKSCSAVKDTTEKIVESSGTFKTADFPVFKAKSTENLDAKENGEDHVSKCHDIDESKSPNFSGPIEERKTDPQSDNDTNSGTAVKVTQEKIEGSSGTCQTADFPVLETKTTENLDANENDNYHVSKFHDLDEVRSSRIPLKVSVDHTVTASGLITTPRSSVVKDYGKIQAMLALKAGEISRASLKALSMKRNELCLQQRHLEDEIARCEKKVQSVLSGGEDDLMLKIESIIEACYVACGRGVTGTQEEHSPKGIKRKRLSEAILTLQNPCQELDAICSENNWIFPRYTVLPSIDGFQSNVAVQGLEFECSASGELRGNVGEARESAAACLLSKLRTMASDSL</sequence>
<dbReference type="InParanoid" id="A0A2G5FC59"/>
<evidence type="ECO:0000259" key="3">
    <source>
        <dbReference type="Pfam" id="PF25502"/>
    </source>
</evidence>
<feature type="compositionally biased region" description="Polar residues" evidence="1">
    <location>
        <begin position="241"/>
        <end position="250"/>
    </location>
</feature>
<dbReference type="STRING" id="218851.A0A2G5FC59"/>
<dbReference type="FunCoup" id="A0A2G5FC59">
    <property type="interactions" value="395"/>
</dbReference>